<dbReference type="AlphaFoldDB" id="E2S8X3"/>
<evidence type="ECO:0000313" key="2">
    <source>
        <dbReference type="EMBL" id="EFQ84628.1"/>
    </source>
</evidence>
<dbReference type="Proteomes" id="UP000003111">
    <property type="component" value="Unassembled WGS sequence"/>
</dbReference>
<keyword evidence="3" id="KW-1185">Reference proteome</keyword>
<dbReference type="HOGENOM" id="CLU_050032_0_0_11"/>
<dbReference type="InterPro" id="IPR007345">
    <property type="entry name" value="Polysacch_pyruvyl_Trfase"/>
</dbReference>
<gene>
    <name evidence="2" type="ORF">HMPREF0063_10481</name>
</gene>
<sequence>MRGAGRSRRRRPPRRLYLIGVAGHPNFGDEAITRGWLRWLAKREPDAEVWLDVPNPGNATALHHGLHPGLRCVDTLHRLAWEAPGDDPRGVGAHVTEVLDRPWVSPRWTAGVEAFRSADVVHLLGGGYVNSGARWSAGLVAAAAWAAPRGARTGGTGLGLLPADAALREVWAAAAPSFDVLAVRDHASVAVTGGVAEQSPDDIFLGGVGQHTRRDGDRLPRVMVLAQRDTHDRFDDVVATVRATLDGWQVDPADVGFAECNPPVDFGIVEALRGQYPDAPFYAFPEVLREGLPAAAHQTWITTRYHPHLIAASAGAAGAAISVSEDYYGVKHEAVVAAGSGWTVAAPGGQAVQPGPAGELVTRAVTHTRALEALAQRLYR</sequence>
<dbReference type="eggNOG" id="COG2327">
    <property type="taxonomic scope" value="Bacteria"/>
</dbReference>
<dbReference type="Pfam" id="PF04230">
    <property type="entry name" value="PS_pyruv_trans"/>
    <property type="match status" value="1"/>
</dbReference>
<reference evidence="2" key="1">
    <citation type="submission" date="2010-08" db="EMBL/GenBank/DDBJ databases">
        <authorList>
            <person name="Muzny D."/>
            <person name="Qin X."/>
            <person name="Buhay C."/>
            <person name="Dugan-Rocha S."/>
            <person name="Ding Y."/>
            <person name="Chen G."/>
            <person name="Hawes A."/>
            <person name="Holder M."/>
            <person name="Jhangiani S."/>
            <person name="Johnson A."/>
            <person name="Khan Z."/>
            <person name="Li Z."/>
            <person name="Liu W."/>
            <person name="Liu X."/>
            <person name="Perez L."/>
            <person name="Shen H."/>
            <person name="Wang Q."/>
            <person name="Watt J."/>
            <person name="Xi L."/>
            <person name="Xin Y."/>
            <person name="Zhou J."/>
            <person name="Deng J."/>
            <person name="Jiang H."/>
            <person name="Liu Y."/>
            <person name="Qu J."/>
            <person name="Song X.-Z."/>
            <person name="Zhang L."/>
            <person name="Villasana D."/>
            <person name="Johnson A."/>
            <person name="Liu J."/>
            <person name="Liyanage D."/>
            <person name="Lorensuhewa L."/>
            <person name="Robinson T."/>
            <person name="Song A."/>
            <person name="Song B.-B."/>
            <person name="Dinh H."/>
            <person name="Thornton R."/>
            <person name="Coyle M."/>
            <person name="Francisco L."/>
            <person name="Jackson L."/>
            <person name="Javaid M."/>
            <person name="Korchina V."/>
            <person name="Kovar C."/>
            <person name="Mata R."/>
            <person name="Mathew T."/>
            <person name="Ngo R."/>
            <person name="Nguyen L."/>
            <person name="Nguyen N."/>
            <person name="Okwuonu G."/>
            <person name="Ongeri F."/>
            <person name="Pham C."/>
            <person name="Simmons D."/>
            <person name="Wilczek-Boney K."/>
            <person name="Hale W."/>
            <person name="Jakkamsetti A."/>
            <person name="Pham P."/>
            <person name="Ruth R."/>
            <person name="San Lucas F."/>
            <person name="Warren J."/>
            <person name="Zhang J."/>
            <person name="Zhao Z."/>
            <person name="Zhou C."/>
            <person name="Zhu D."/>
            <person name="Lee S."/>
            <person name="Bess C."/>
            <person name="Blankenburg K."/>
            <person name="Forbes L."/>
            <person name="Fu Q."/>
            <person name="Gubbala S."/>
            <person name="Hirani K."/>
            <person name="Jayaseelan J.C."/>
            <person name="Lara F."/>
            <person name="Munidasa M."/>
            <person name="Palculict T."/>
            <person name="Patil S."/>
            <person name="Pu L.-L."/>
            <person name="Saada N."/>
            <person name="Tang L."/>
            <person name="Weissenberger G."/>
            <person name="Zhu Y."/>
            <person name="Hemphill L."/>
            <person name="Shang Y."/>
            <person name="Youmans B."/>
            <person name="Ayvaz T."/>
            <person name="Ross M."/>
            <person name="Santibanez J."/>
            <person name="Aqrawi P."/>
            <person name="Gross S."/>
            <person name="Joshi V."/>
            <person name="Fowler G."/>
            <person name="Nazareth L."/>
            <person name="Reid J."/>
            <person name="Worley K."/>
            <person name="Petrosino J."/>
            <person name="Highlander S."/>
            <person name="Gibbs R."/>
        </authorList>
    </citation>
    <scope>NUCLEOTIDE SEQUENCE [LARGE SCALE GENOMIC DNA]</scope>
    <source>
        <strain evidence="2">DSM 15272</strain>
    </source>
</reference>
<organism evidence="2 3">
    <name type="scientific">Aeromicrobium marinum DSM 15272</name>
    <dbReference type="NCBI Taxonomy" id="585531"/>
    <lineage>
        <taxon>Bacteria</taxon>
        <taxon>Bacillati</taxon>
        <taxon>Actinomycetota</taxon>
        <taxon>Actinomycetes</taxon>
        <taxon>Propionibacteriales</taxon>
        <taxon>Nocardioidaceae</taxon>
        <taxon>Aeromicrobium</taxon>
    </lineage>
</organism>
<name>E2S8X3_9ACTN</name>
<dbReference type="RefSeq" id="WP_007079359.1">
    <property type="nucleotide sequence ID" value="NZ_CM001024.1"/>
</dbReference>
<proteinExistence type="predicted"/>
<evidence type="ECO:0000313" key="3">
    <source>
        <dbReference type="Proteomes" id="UP000003111"/>
    </source>
</evidence>
<dbReference type="STRING" id="585531.HMPREF0063_10481"/>
<dbReference type="EMBL" id="ACLF03000002">
    <property type="protein sequence ID" value="EFQ84628.1"/>
    <property type="molecule type" value="Genomic_DNA"/>
</dbReference>
<accession>E2S8X3</accession>
<feature type="domain" description="Polysaccharide pyruvyl transferase" evidence="1">
    <location>
        <begin position="26"/>
        <end position="206"/>
    </location>
</feature>
<protein>
    <recommendedName>
        <fullName evidence="1">Polysaccharide pyruvyl transferase domain-containing protein</fullName>
    </recommendedName>
</protein>
<evidence type="ECO:0000259" key="1">
    <source>
        <dbReference type="Pfam" id="PF04230"/>
    </source>
</evidence>
<dbReference type="OrthoDB" id="8444043at2"/>
<comment type="caution">
    <text evidence="2">The sequence shown here is derived from an EMBL/GenBank/DDBJ whole genome shotgun (WGS) entry which is preliminary data.</text>
</comment>